<dbReference type="InterPro" id="IPR008984">
    <property type="entry name" value="SMAD_FHA_dom_sf"/>
</dbReference>
<dbReference type="PANTHER" id="PTHR23308">
    <property type="entry name" value="NUCLEAR INHIBITOR OF PROTEIN PHOSPHATASE-1"/>
    <property type="match status" value="1"/>
</dbReference>
<proteinExistence type="predicted"/>
<dbReference type="EMBL" id="CAESAN010000053">
    <property type="protein sequence ID" value="CAB4343028.1"/>
    <property type="molecule type" value="Genomic_DNA"/>
</dbReference>
<dbReference type="Gene3D" id="2.60.200.20">
    <property type="match status" value="1"/>
</dbReference>
<evidence type="ECO:0000259" key="1">
    <source>
        <dbReference type="PROSITE" id="PS50006"/>
    </source>
</evidence>
<dbReference type="Pfam" id="PF00498">
    <property type="entry name" value="FHA"/>
    <property type="match status" value="1"/>
</dbReference>
<feature type="domain" description="FHA" evidence="1">
    <location>
        <begin position="168"/>
        <end position="218"/>
    </location>
</feature>
<dbReference type="PROSITE" id="PS50006">
    <property type="entry name" value="FHA_DOMAIN"/>
    <property type="match status" value="1"/>
</dbReference>
<organism evidence="2">
    <name type="scientific">freshwater metagenome</name>
    <dbReference type="NCBI Taxonomy" id="449393"/>
    <lineage>
        <taxon>unclassified sequences</taxon>
        <taxon>metagenomes</taxon>
        <taxon>ecological metagenomes</taxon>
    </lineage>
</organism>
<name>A0A6J5ZND7_9ZZZZ</name>
<protein>
    <submittedName>
        <fullName evidence="2">Unannotated protein</fullName>
    </submittedName>
</protein>
<evidence type="ECO:0000313" key="2">
    <source>
        <dbReference type="EMBL" id="CAB4343028.1"/>
    </source>
</evidence>
<dbReference type="CDD" id="cd00060">
    <property type="entry name" value="FHA"/>
    <property type="match status" value="1"/>
</dbReference>
<accession>A0A6J5ZND7</accession>
<dbReference type="Gene3D" id="3.30.2320.60">
    <property type="entry name" value="FhaA, phosphopeptide-binding domain (DUF3662)"/>
    <property type="match status" value="1"/>
</dbReference>
<dbReference type="InterPro" id="IPR022128">
    <property type="entry name" value="FhaA_N"/>
</dbReference>
<dbReference type="InterPro" id="IPR000253">
    <property type="entry name" value="FHA_dom"/>
</dbReference>
<dbReference type="Pfam" id="PF12401">
    <property type="entry name" value="FhaA_N"/>
    <property type="match status" value="1"/>
</dbReference>
<dbReference type="InterPro" id="IPR042287">
    <property type="entry name" value="FhaA_N_sf"/>
</dbReference>
<dbReference type="SMART" id="SM00240">
    <property type="entry name" value="FHA"/>
    <property type="match status" value="1"/>
</dbReference>
<reference evidence="2" key="1">
    <citation type="submission" date="2020-05" db="EMBL/GenBank/DDBJ databases">
        <authorList>
            <person name="Chiriac C."/>
            <person name="Salcher M."/>
            <person name="Ghai R."/>
            <person name="Kavagutti S V."/>
        </authorList>
    </citation>
    <scope>NUCLEOTIDE SEQUENCE</scope>
</reference>
<gene>
    <name evidence="2" type="ORF">UFOPK3547_00756</name>
</gene>
<dbReference type="SUPFAM" id="SSF49879">
    <property type="entry name" value="SMAD/FHA domain"/>
    <property type="match status" value="1"/>
</dbReference>
<dbReference type="AlphaFoldDB" id="A0A6J5ZND7"/>
<dbReference type="InterPro" id="IPR050923">
    <property type="entry name" value="Cell_Proc_Reg/RNA_Proc"/>
</dbReference>
<sequence length="242" mass="26187">MSVLRNLEQRLSGLVEGTFGRVFRTEVGPVEISRRLTREMDQNVKVSLSRSYAPNEYVIWLSEEDRRRYDGVEAEVADELAGHLLEHARAERLTMVSRPVIEFGVDESLGLGEFGIETRVVKLDQLPDDEPAAAKPAAVRAPVAPAAATDRAVFETEGNRFTIGAAGAVIGRSSSCDIVVSNPDVSRRHAQISFDPASGWTVEDLGSTNGVVVNGGRVDGVLRLASGDQISLGPLSGRFETR</sequence>